<evidence type="ECO:0000256" key="1">
    <source>
        <dbReference type="SAM" id="MobiDB-lite"/>
    </source>
</evidence>
<organism evidence="2 3">
    <name type="scientific">Lupinus angustifolius</name>
    <name type="common">Narrow-leaved blue lupine</name>
    <dbReference type="NCBI Taxonomy" id="3871"/>
    <lineage>
        <taxon>Eukaryota</taxon>
        <taxon>Viridiplantae</taxon>
        <taxon>Streptophyta</taxon>
        <taxon>Embryophyta</taxon>
        <taxon>Tracheophyta</taxon>
        <taxon>Spermatophyta</taxon>
        <taxon>Magnoliopsida</taxon>
        <taxon>eudicotyledons</taxon>
        <taxon>Gunneridae</taxon>
        <taxon>Pentapetalae</taxon>
        <taxon>rosids</taxon>
        <taxon>fabids</taxon>
        <taxon>Fabales</taxon>
        <taxon>Fabaceae</taxon>
        <taxon>Papilionoideae</taxon>
        <taxon>50 kb inversion clade</taxon>
        <taxon>genistoids sensu lato</taxon>
        <taxon>core genistoids</taxon>
        <taxon>Genisteae</taxon>
        <taxon>Lupinus</taxon>
    </lineage>
</organism>
<gene>
    <name evidence="2" type="ORF">TanjilG_08361</name>
</gene>
<sequence>MESKVAYENDLNLKATELRLGLPGTEENDEKTKSGVRTNKRSLPETSEECGSKGSNAQHMKSDAAPPSK</sequence>
<dbReference type="AlphaFoldDB" id="A0A1J7H3D9"/>
<evidence type="ECO:0000313" key="2">
    <source>
        <dbReference type="EMBL" id="OIW07246.1"/>
    </source>
</evidence>
<dbReference type="OMA" id="PGTEEND"/>
<dbReference type="Gramene" id="OIW07246">
    <property type="protein sequence ID" value="OIW07246"/>
    <property type="gene ID" value="TanjilG_08361"/>
</dbReference>
<reference evidence="2 3" key="1">
    <citation type="journal article" date="2017" name="Plant Biotechnol. J.">
        <title>A comprehensive draft genome sequence for lupin (Lupinus angustifolius), an emerging health food: insights into plant-microbe interactions and legume evolution.</title>
        <authorList>
            <person name="Hane J.K."/>
            <person name="Ming Y."/>
            <person name="Kamphuis L.G."/>
            <person name="Nelson M.N."/>
            <person name="Garg G."/>
            <person name="Atkins C.A."/>
            <person name="Bayer P.E."/>
            <person name="Bravo A."/>
            <person name="Bringans S."/>
            <person name="Cannon S."/>
            <person name="Edwards D."/>
            <person name="Foley R."/>
            <person name="Gao L.L."/>
            <person name="Harrison M.J."/>
            <person name="Huang W."/>
            <person name="Hurgobin B."/>
            <person name="Li S."/>
            <person name="Liu C.W."/>
            <person name="McGrath A."/>
            <person name="Morahan G."/>
            <person name="Murray J."/>
            <person name="Weller J."/>
            <person name="Jian J."/>
            <person name="Singh K.B."/>
        </authorList>
    </citation>
    <scope>NUCLEOTIDE SEQUENCE [LARGE SCALE GENOMIC DNA]</scope>
    <source>
        <strain evidence="3">cv. Tanjil</strain>
        <tissue evidence="2">Whole plant</tissue>
    </source>
</reference>
<evidence type="ECO:0000313" key="3">
    <source>
        <dbReference type="Proteomes" id="UP000188354"/>
    </source>
</evidence>
<feature type="region of interest" description="Disordered" evidence="1">
    <location>
        <begin position="18"/>
        <end position="69"/>
    </location>
</feature>
<proteinExistence type="predicted"/>
<dbReference type="Proteomes" id="UP000188354">
    <property type="component" value="Chromosome LG08"/>
</dbReference>
<protein>
    <recommendedName>
        <fullName evidence="4">Auxin-responsive protein</fullName>
    </recommendedName>
</protein>
<name>A0A1J7H3D9_LUPAN</name>
<evidence type="ECO:0008006" key="4">
    <source>
        <dbReference type="Google" id="ProtNLM"/>
    </source>
</evidence>
<accession>A0A1J7H3D9</accession>
<keyword evidence="3" id="KW-1185">Reference proteome</keyword>
<dbReference type="EMBL" id="CM007368">
    <property type="protein sequence ID" value="OIW07246.1"/>
    <property type="molecule type" value="Genomic_DNA"/>
</dbReference>